<evidence type="ECO:0000313" key="1">
    <source>
        <dbReference type="EMBL" id="MBA0861735.1"/>
    </source>
</evidence>
<dbReference type="Proteomes" id="UP000593576">
    <property type="component" value="Unassembled WGS sequence"/>
</dbReference>
<dbReference type="OrthoDB" id="10345982at2759"/>
<evidence type="ECO:0000313" key="2">
    <source>
        <dbReference type="Proteomes" id="UP000593576"/>
    </source>
</evidence>
<comment type="caution">
    <text evidence="1">The sequence shown here is derived from an EMBL/GenBank/DDBJ whole genome shotgun (WGS) entry which is preliminary data.</text>
</comment>
<keyword evidence="2" id="KW-1185">Reference proteome</keyword>
<protein>
    <submittedName>
        <fullName evidence="1">Uncharacterized protein</fullName>
    </submittedName>
</protein>
<proteinExistence type="predicted"/>
<organism evidence="1 2">
    <name type="scientific">Gossypium schwendimanii</name>
    <name type="common">Cotton</name>
    <dbReference type="NCBI Taxonomy" id="34291"/>
    <lineage>
        <taxon>Eukaryota</taxon>
        <taxon>Viridiplantae</taxon>
        <taxon>Streptophyta</taxon>
        <taxon>Embryophyta</taxon>
        <taxon>Tracheophyta</taxon>
        <taxon>Spermatophyta</taxon>
        <taxon>Magnoliopsida</taxon>
        <taxon>eudicotyledons</taxon>
        <taxon>Gunneridae</taxon>
        <taxon>Pentapetalae</taxon>
        <taxon>rosids</taxon>
        <taxon>malvids</taxon>
        <taxon>Malvales</taxon>
        <taxon>Malvaceae</taxon>
        <taxon>Malvoideae</taxon>
        <taxon>Gossypium</taxon>
    </lineage>
</organism>
<feature type="non-terminal residue" evidence="1">
    <location>
        <position position="1"/>
    </location>
</feature>
<accession>A0A7J9LSH5</accession>
<dbReference type="AlphaFoldDB" id="A0A7J9LSH5"/>
<sequence length="265" mass="31167">MKVKEESEEVLQHEERRKPNRIFAFKNGEGEWIFEDAMLQREFCGMGSHHKNLDLYEEFVKDAPYHNICSFLVWNGSVITDIEQARRIKIILEQFYTSFGQNVFFLSGVEEELRESIGEVLGFQRVTNLGTYLGMPLFHERVMNSSLRFMVDKVCVQRSKYGIKEDVLDSIDWGHDSKDNLYAIRYCPIGKKVWSQDIKWNTSEVIKISYNWAKQYISYHKEGLAKWQQVKWAIPRTNNWVQLNFDGAIKVDYGKAASRGVLRDR</sequence>
<name>A0A7J9LSH5_GOSSC</name>
<dbReference type="EMBL" id="JABFAF010000008">
    <property type="protein sequence ID" value="MBA0861735.1"/>
    <property type="molecule type" value="Genomic_DNA"/>
</dbReference>
<gene>
    <name evidence="1" type="ORF">Goshw_000321</name>
</gene>
<reference evidence="1 2" key="1">
    <citation type="journal article" date="2019" name="Genome Biol. Evol.">
        <title>Insights into the evolution of the New World diploid cottons (Gossypium, subgenus Houzingenia) based on genome sequencing.</title>
        <authorList>
            <person name="Grover C.E."/>
            <person name="Arick M.A. 2nd"/>
            <person name="Thrash A."/>
            <person name="Conover J.L."/>
            <person name="Sanders W.S."/>
            <person name="Peterson D.G."/>
            <person name="Frelichowski J.E."/>
            <person name="Scheffler J.A."/>
            <person name="Scheffler B.E."/>
            <person name="Wendel J.F."/>
        </authorList>
    </citation>
    <scope>NUCLEOTIDE SEQUENCE [LARGE SCALE GENOMIC DNA]</scope>
    <source>
        <strain evidence="1">1</strain>
        <tissue evidence="1">Leaf</tissue>
    </source>
</reference>